<comment type="subcellular location">
    <subcellularLocation>
        <location evidence="1">Membrane</location>
        <topology evidence="1">Multi-pass membrane protein</topology>
    </subcellularLocation>
</comment>
<comment type="caution">
    <text evidence="10">The sequence shown here is derived from an EMBL/GenBank/DDBJ whole genome shotgun (WGS) entry which is preliminary data.</text>
</comment>
<evidence type="ECO:0000256" key="1">
    <source>
        <dbReference type="ARBA" id="ARBA00004141"/>
    </source>
</evidence>
<keyword evidence="3" id="KW-0813">Transport</keyword>
<dbReference type="InterPro" id="IPR027417">
    <property type="entry name" value="P-loop_NTPase"/>
</dbReference>
<dbReference type="EMBL" id="JAQQWM010000006">
    <property type="protein sequence ID" value="KAK8060980.1"/>
    <property type="molecule type" value="Genomic_DNA"/>
</dbReference>
<evidence type="ECO:0000256" key="5">
    <source>
        <dbReference type="ARBA" id="ARBA00022989"/>
    </source>
</evidence>
<keyword evidence="6 7" id="KW-0472">Membrane</keyword>
<evidence type="ECO:0000256" key="7">
    <source>
        <dbReference type="SAM" id="Phobius"/>
    </source>
</evidence>
<dbReference type="PANTHER" id="PTHR19241">
    <property type="entry name" value="ATP-BINDING CASSETTE TRANSPORTER"/>
    <property type="match status" value="1"/>
</dbReference>
<dbReference type="Pfam" id="PF06422">
    <property type="entry name" value="PDR_CDR"/>
    <property type="match status" value="1"/>
</dbReference>
<evidence type="ECO:0000313" key="10">
    <source>
        <dbReference type="EMBL" id="KAK8060980.1"/>
    </source>
</evidence>
<gene>
    <name evidence="10" type="ORF">PG996_010910</name>
</gene>
<proteinExistence type="inferred from homology"/>
<dbReference type="Pfam" id="PF01061">
    <property type="entry name" value="ABC2_membrane"/>
    <property type="match status" value="1"/>
</dbReference>
<dbReference type="InterPro" id="IPR013525">
    <property type="entry name" value="ABC2_TM"/>
</dbReference>
<accession>A0ABR1USF7</accession>
<keyword evidence="4 7" id="KW-0812">Transmembrane</keyword>
<evidence type="ECO:0000259" key="9">
    <source>
        <dbReference type="Pfam" id="PF06422"/>
    </source>
</evidence>
<evidence type="ECO:0000259" key="8">
    <source>
        <dbReference type="Pfam" id="PF01061"/>
    </source>
</evidence>
<feature type="transmembrane region" description="Helical" evidence="7">
    <location>
        <begin position="159"/>
        <end position="181"/>
    </location>
</feature>
<reference evidence="10 11" key="1">
    <citation type="submission" date="2023-01" db="EMBL/GenBank/DDBJ databases">
        <title>Analysis of 21 Apiospora genomes using comparative genomics revels a genus with tremendous synthesis potential of carbohydrate active enzymes and secondary metabolites.</title>
        <authorList>
            <person name="Sorensen T."/>
        </authorList>
    </citation>
    <scope>NUCLEOTIDE SEQUENCE [LARGE SCALE GENOMIC DNA]</scope>
    <source>
        <strain evidence="10 11">CBS 83171</strain>
    </source>
</reference>
<dbReference type="SUPFAM" id="SSF52540">
    <property type="entry name" value="P-loop containing nucleoside triphosphate hydrolases"/>
    <property type="match status" value="2"/>
</dbReference>
<dbReference type="Gene3D" id="3.40.50.300">
    <property type="entry name" value="P-loop containing nucleotide triphosphate hydrolases"/>
    <property type="match status" value="2"/>
</dbReference>
<evidence type="ECO:0000256" key="6">
    <source>
        <dbReference type="ARBA" id="ARBA00023136"/>
    </source>
</evidence>
<keyword evidence="5 7" id="KW-1133">Transmembrane helix</keyword>
<sequence length="571" mass="63993">MGNHQIRGVSGGETRRTSIAEALMSNAQFQCWDNSTRGLDSSTAQQFIELLRKSTRTLLSTTVMSIYQASEAMYKGRQVYFVPSNSAVDYFHDLGFEKPPRATTADFLTSLTNPAERIIRDGYHDRAPKSPDEFADAWKDSPQAKHSLGSLSRTMEQTMAPASIVVLLCIVYTGFVIPVPYMKPWLSWFRRLNPMAYAYESLMINEFSNREFACPSTIPAGPGYSDQPQMDGKVCPVVGAEPGVPNVQGPSYLLLKYWYELNHLWRNFGIIIAMIIAMMIIFCATHLLAAEYIPAERSKGDVLLFQRGHTKVGRKGSSTTPEDARALPAFAQDTNLLQSGYYRAGRSSEGVSSELKHSSVFHWDGLSYELKTRHGTKRILSNIDGWVEPGLNIEQRKRLSIGIELVAKPELLLFLDEPTSGLDSQTAWSICMLLRKLASHGQAVLCTIHQPSPQLFQMLDNTRIRCSAVQLLHIDIPRGSPATTTCGSYLGPFLRYAGGYVENPEATATERCLYCPVDRTNHLLLRFGIHAEQSAWQNVGYMSVYVVFNVLATYLIYWLARVPKRTGRERT</sequence>
<dbReference type="InterPro" id="IPR010929">
    <property type="entry name" value="PDR_CDR_ABC"/>
</dbReference>
<feature type="transmembrane region" description="Helical" evidence="7">
    <location>
        <begin position="539"/>
        <end position="560"/>
    </location>
</feature>
<evidence type="ECO:0000256" key="3">
    <source>
        <dbReference type="ARBA" id="ARBA00022448"/>
    </source>
</evidence>
<organism evidence="10 11">
    <name type="scientific">Apiospora saccharicola</name>
    <dbReference type="NCBI Taxonomy" id="335842"/>
    <lineage>
        <taxon>Eukaryota</taxon>
        <taxon>Fungi</taxon>
        <taxon>Dikarya</taxon>
        <taxon>Ascomycota</taxon>
        <taxon>Pezizomycotina</taxon>
        <taxon>Sordariomycetes</taxon>
        <taxon>Xylariomycetidae</taxon>
        <taxon>Amphisphaeriales</taxon>
        <taxon>Apiosporaceae</taxon>
        <taxon>Apiospora</taxon>
    </lineage>
</organism>
<feature type="domain" description="ABC-2 type transporter transmembrane" evidence="8">
    <location>
        <begin position="148"/>
        <end position="207"/>
    </location>
</feature>
<name>A0ABR1USF7_9PEZI</name>
<comment type="similarity">
    <text evidence="2">Belongs to the ABC transporter superfamily. ABCG family. PDR (TC 3.A.1.205) subfamily.</text>
</comment>
<feature type="domain" description="CDR ABC transporter" evidence="9">
    <location>
        <begin position="218"/>
        <end position="311"/>
    </location>
</feature>
<evidence type="ECO:0000256" key="2">
    <source>
        <dbReference type="ARBA" id="ARBA00006012"/>
    </source>
</evidence>
<keyword evidence="11" id="KW-1185">Reference proteome</keyword>
<dbReference type="Proteomes" id="UP001446871">
    <property type="component" value="Unassembled WGS sequence"/>
</dbReference>
<evidence type="ECO:0008006" key="12">
    <source>
        <dbReference type="Google" id="ProtNLM"/>
    </source>
</evidence>
<protein>
    <recommendedName>
        <fullName evidence="12">ABC transporter domain-containing protein</fullName>
    </recommendedName>
</protein>
<feature type="transmembrane region" description="Helical" evidence="7">
    <location>
        <begin position="268"/>
        <end position="289"/>
    </location>
</feature>
<evidence type="ECO:0000313" key="11">
    <source>
        <dbReference type="Proteomes" id="UP001446871"/>
    </source>
</evidence>
<evidence type="ECO:0000256" key="4">
    <source>
        <dbReference type="ARBA" id="ARBA00022692"/>
    </source>
</evidence>